<organism evidence="2 3">
    <name type="scientific">Chelatococcus sambhunathii</name>
    <dbReference type="NCBI Taxonomy" id="363953"/>
    <lineage>
        <taxon>Bacteria</taxon>
        <taxon>Pseudomonadati</taxon>
        <taxon>Pseudomonadota</taxon>
        <taxon>Alphaproteobacteria</taxon>
        <taxon>Hyphomicrobiales</taxon>
        <taxon>Chelatococcaceae</taxon>
        <taxon>Chelatococcus</taxon>
    </lineage>
</organism>
<gene>
    <name evidence="2" type="ORF">IHQ68_07380</name>
</gene>
<keyword evidence="1" id="KW-0812">Transmembrane</keyword>
<name>A0ABU1DED6_9HYPH</name>
<accession>A0ABU1DED6</accession>
<dbReference type="Proteomes" id="UP001181622">
    <property type="component" value="Unassembled WGS sequence"/>
</dbReference>
<evidence type="ECO:0000256" key="1">
    <source>
        <dbReference type="SAM" id="Phobius"/>
    </source>
</evidence>
<protein>
    <submittedName>
        <fullName evidence="2">AzlD domain-containing protein</fullName>
    </submittedName>
</protein>
<evidence type="ECO:0000313" key="2">
    <source>
        <dbReference type="EMBL" id="MDR4306437.1"/>
    </source>
</evidence>
<comment type="caution">
    <text evidence="2">The sequence shown here is derived from an EMBL/GenBank/DDBJ whole genome shotgun (WGS) entry which is preliminary data.</text>
</comment>
<keyword evidence="1" id="KW-0472">Membrane</keyword>
<dbReference type="EMBL" id="JADBEO010000012">
    <property type="protein sequence ID" value="MDR4306437.1"/>
    <property type="molecule type" value="Genomic_DNA"/>
</dbReference>
<keyword evidence="1" id="KW-1133">Transmembrane helix</keyword>
<keyword evidence="3" id="KW-1185">Reference proteome</keyword>
<feature type="transmembrane region" description="Helical" evidence="1">
    <location>
        <begin position="72"/>
        <end position="88"/>
    </location>
</feature>
<feature type="transmembrane region" description="Helical" evidence="1">
    <location>
        <begin position="40"/>
        <end position="60"/>
    </location>
</feature>
<proteinExistence type="predicted"/>
<reference evidence="2" key="1">
    <citation type="submission" date="2020-10" db="EMBL/GenBank/DDBJ databases">
        <authorList>
            <person name="Abbas A."/>
            <person name="Razzaq R."/>
            <person name="Waqas M."/>
            <person name="Abbas N."/>
            <person name="Nielsen T.K."/>
            <person name="Hansen L.H."/>
            <person name="Hussain S."/>
            <person name="Shahid M."/>
        </authorList>
    </citation>
    <scope>NUCLEOTIDE SEQUENCE</scope>
    <source>
        <strain evidence="2">S14</strain>
    </source>
</reference>
<dbReference type="Pfam" id="PF05437">
    <property type="entry name" value="AzlD"/>
    <property type="match status" value="1"/>
</dbReference>
<dbReference type="RefSeq" id="WP_309390335.1">
    <property type="nucleotide sequence ID" value="NZ_JADBEO010000012.1"/>
</dbReference>
<feature type="transmembrane region" description="Helical" evidence="1">
    <location>
        <begin position="94"/>
        <end position="112"/>
    </location>
</feature>
<dbReference type="InterPro" id="IPR008407">
    <property type="entry name" value="Brnchd-chn_aa_trnsp_AzlD"/>
</dbReference>
<sequence>MTGSDTALLLVAVVLAFLANDLWRWLGVVASDRIDEASPLFVWIRLVATALVAGLVAKFVVAPSGGLAQVPLWLRLAAVAIGLAAYAAGRRSLALGVGAGAATLVCGVAAFGY</sequence>
<evidence type="ECO:0000313" key="3">
    <source>
        <dbReference type="Proteomes" id="UP001181622"/>
    </source>
</evidence>